<evidence type="ECO:0000313" key="1">
    <source>
        <dbReference type="EMBL" id="KAI4455082.1"/>
    </source>
</evidence>
<evidence type="ECO:0000313" key="2">
    <source>
        <dbReference type="Proteomes" id="UP001056778"/>
    </source>
</evidence>
<dbReference type="Proteomes" id="UP001056778">
    <property type="component" value="Chromosome 9"/>
</dbReference>
<accession>A0ACB9SIZ7</accession>
<dbReference type="EMBL" id="CM043023">
    <property type="protein sequence ID" value="KAI4455082.1"/>
    <property type="molecule type" value="Genomic_DNA"/>
</dbReference>
<proteinExistence type="predicted"/>
<reference evidence="1" key="1">
    <citation type="submission" date="2022-04" db="EMBL/GenBank/DDBJ databases">
        <title>Chromosome-scale genome assembly of Holotrichia oblita Faldermann.</title>
        <authorList>
            <person name="Rongchong L."/>
        </authorList>
    </citation>
    <scope>NUCLEOTIDE SEQUENCE</scope>
    <source>
        <strain evidence="1">81SQS9</strain>
    </source>
</reference>
<keyword evidence="2" id="KW-1185">Reference proteome</keyword>
<comment type="caution">
    <text evidence="1">The sequence shown here is derived from an EMBL/GenBank/DDBJ whole genome shotgun (WGS) entry which is preliminary data.</text>
</comment>
<protein>
    <submittedName>
        <fullName evidence="1">Meiotic checkpoint regulator tsg24 family member</fullName>
    </submittedName>
</protein>
<organism evidence="1 2">
    <name type="scientific">Holotrichia oblita</name>
    <name type="common">Chafer beetle</name>
    <dbReference type="NCBI Taxonomy" id="644536"/>
    <lineage>
        <taxon>Eukaryota</taxon>
        <taxon>Metazoa</taxon>
        <taxon>Ecdysozoa</taxon>
        <taxon>Arthropoda</taxon>
        <taxon>Hexapoda</taxon>
        <taxon>Insecta</taxon>
        <taxon>Pterygota</taxon>
        <taxon>Neoptera</taxon>
        <taxon>Endopterygota</taxon>
        <taxon>Coleoptera</taxon>
        <taxon>Polyphaga</taxon>
        <taxon>Scarabaeiformia</taxon>
        <taxon>Scarabaeidae</taxon>
        <taxon>Melolonthinae</taxon>
        <taxon>Holotrichia</taxon>
    </lineage>
</organism>
<sequence>MIAATDPQEFVPSGRQQVLNHPGPVEPLNNKQDYIADDFLLRDFEKVSIVNTTSSEWWILRKTPDLYETSQISGRNDVNDCDKTGASPAEDITENSFSSKNNDPNCSNKRRVSDASTSKFLPKRFSNDFDVRSANANFKLQPLVCKSLYNFMEEELYIKGNIAIWSKGLSYNKDEDSTRETICTYSSTYPIKHALWCNFYCERPIIENSLVAPELKPDEPTADPIPCVAIIDGQNLKVFTVDNEDFLTALPFNVKRVWNIKFGILLERDISDEMNKNKSECPHPMIYSLSHPLEEVSPIAMKSDLYHLIDDSLFQIVFTCENPSICVVFDGHTGQHSVYKIKRLPATEWVDNTNKSKNQTQSMFWSSTGKKPRVSFFDNLKNSAHLSISSPCSSKIGSVASAFSQMPSRTHSPLTSISRCATPTVSASLIGDNNPSLLKSSRLNSLRNLDSNFTSIQETIYFDNSQIYANPTLCLEHIWTDTMNITTGYLTRIILYDYFTRFLTDDMIGQSYLCYLLPSRTQLCMVKAEIVGNHISFGMMTSVGAKDAIDIPNTAVILCYIRGLNAVGKLHIGGVLPQHVPSPNVIQNMKQFNSPFPRRSSLLPTCGSSVPDLRFDEHLLSPVLPEVPLTRNPNPLHLSFQTDGLSSDSTKIKLTNLRDSIENRITLQYSDGTYYRINLPLLATSKIVENALNALRETLPRDASMTLLTRWYSTRNAPGPIEVTAEKEWDMFTNLLFQLLGYEEDQISEISADHTTTPASSAKRLRQSCTGDDSDWIFLLKSQEYQTVSHYLSDILHLNVTNITNDNSKEKRNDIKINHNSIFFTNVKVIHFTLHLLYEELKLNVLRKNDLKLLASFLSKIAYDLDFELYQVYYWKDFPEVCNVSNYTNRHKVNPINLKSIISWPCADNKPIGIFQFLYDLLDKNGGNYSYPYIRNVNPRCKDIIQVRRIIF</sequence>
<gene>
    <name evidence="1" type="ORF">MML48_9g00020653</name>
</gene>
<name>A0ACB9SIZ7_HOLOL</name>